<reference evidence="3 4" key="1">
    <citation type="submission" date="2019-11" db="EMBL/GenBank/DDBJ databases">
        <authorList>
            <person name="Jiao W.-B."/>
            <person name="Schneeberger K."/>
        </authorList>
    </citation>
    <scope>NUCLEOTIDE SEQUENCE [LARGE SCALE GENOMIC DNA]</scope>
    <source>
        <strain evidence="4">cv. An-1</strain>
        <strain evidence="5">cv. C24</strain>
    </source>
</reference>
<dbReference type="InterPro" id="IPR053781">
    <property type="entry name" value="F-box_AtFBL13-like"/>
</dbReference>
<dbReference type="Pfam" id="PF23622">
    <property type="entry name" value="LRR_At1g61320_AtMIF1"/>
    <property type="match status" value="1"/>
</dbReference>
<gene>
    <name evidence="3" type="ORF">AN1_LOCUS21102</name>
    <name evidence="2" type="ORF">C24_LOCUS20999</name>
</gene>
<dbReference type="PANTHER" id="PTHR32153">
    <property type="entry name" value="OJ000223_09.16 PROTEIN"/>
    <property type="match status" value="1"/>
</dbReference>
<dbReference type="ExpressionAtlas" id="A0A654FXY2">
    <property type="expression patterns" value="baseline and differential"/>
</dbReference>
<dbReference type="Proteomes" id="UP000434276">
    <property type="component" value="Unassembled WGS sequence"/>
</dbReference>
<dbReference type="SUPFAM" id="SSF81383">
    <property type="entry name" value="F-box domain"/>
    <property type="match status" value="1"/>
</dbReference>
<dbReference type="PROSITE" id="PS50181">
    <property type="entry name" value="FBOX"/>
    <property type="match status" value="1"/>
</dbReference>
<dbReference type="InterPro" id="IPR055357">
    <property type="entry name" value="LRR_At1g61320_AtMIF1"/>
</dbReference>
<dbReference type="Pfam" id="PF00646">
    <property type="entry name" value="F-box"/>
    <property type="match status" value="1"/>
</dbReference>
<evidence type="ECO:0000259" key="1">
    <source>
        <dbReference type="PROSITE" id="PS50181"/>
    </source>
</evidence>
<dbReference type="CDD" id="cd22160">
    <property type="entry name" value="F-box_AtFBL13-like"/>
    <property type="match status" value="1"/>
</dbReference>
<organism evidence="3 4">
    <name type="scientific">Arabidopsis thaliana</name>
    <name type="common">Mouse-ear cress</name>
    <dbReference type="NCBI Taxonomy" id="3702"/>
    <lineage>
        <taxon>Eukaryota</taxon>
        <taxon>Viridiplantae</taxon>
        <taxon>Streptophyta</taxon>
        <taxon>Embryophyta</taxon>
        <taxon>Tracheophyta</taxon>
        <taxon>Spermatophyta</taxon>
        <taxon>Magnoliopsida</taxon>
        <taxon>eudicotyledons</taxon>
        <taxon>Gunneridae</taxon>
        <taxon>Pentapetalae</taxon>
        <taxon>rosids</taxon>
        <taxon>malvids</taxon>
        <taxon>Brassicales</taxon>
        <taxon>Brassicaceae</taxon>
        <taxon>Camelineae</taxon>
        <taxon>Arabidopsis</taxon>
    </lineage>
</organism>
<dbReference type="SUPFAM" id="SSF52047">
    <property type="entry name" value="RNI-like"/>
    <property type="match status" value="1"/>
</dbReference>
<accession>A0A5S9Y164</accession>
<accession>A0A654FXY2</accession>
<dbReference type="OrthoDB" id="1110459at2759"/>
<dbReference type="Proteomes" id="UP000426265">
    <property type="component" value="Unassembled WGS sequence"/>
</dbReference>
<dbReference type="Gene3D" id="3.80.10.10">
    <property type="entry name" value="Ribonuclease Inhibitor"/>
    <property type="match status" value="1"/>
</dbReference>
<protein>
    <recommendedName>
        <fullName evidence="1">F-box domain-containing protein</fullName>
    </recommendedName>
</protein>
<dbReference type="AlphaFoldDB" id="A0A654FXY2"/>
<dbReference type="InterPro" id="IPR032675">
    <property type="entry name" value="LRR_dom_sf"/>
</dbReference>
<evidence type="ECO:0000313" key="2">
    <source>
        <dbReference type="EMBL" id="CAA0400336.1"/>
    </source>
</evidence>
<name>A0A654FXY2_ARATH</name>
<evidence type="ECO:0000313" key="5">
    <source>
        <dbReference type="Proteomes" id="UP000434276"/>
    </source>
</evidence>
<dbReference type="Gene3D" id="1.20.1280.50">
    <property type="match status" value="1"/>
</dbReference>
<dbReference type="InterPro" id="IPR044997">
    <property type="entry name" value="F-box_plant"/>
</dbReference>
<evidence type="ECO:0000313" key="3">
    <source>
        <dbReference type="EMBL" id="VYS65696.1"/>
    </source>
</evidence>
<dbReference type="EMBL" id="CACSHJ010000096">
    <property type="protein sequence ID" value="CAA0400336.1"/>
    <property type="molecule type" value="Genomic_DNA"/>
</dbReference>
<evidence type="ECO:0000313" key="4">
    <source>
        <dbReference type="Proteomes" id="UP000426265"/>
    </source>
</evidence>
<dbReference type="InterPro" id="IPR001810">
    <property type="entry name" value="F-box_dom"/>
</dbReference>
<proteinExistence type="predicted"/>
<dbReference type="InterPro" id="IPR036047">
    <property type="entry name" value="F-box-like_dom_sf"/>
</dbReference>
<sequence length="436" mass="49695">MKRAGGGVDFISSLPDEILHHILANTPTKLAIRTSVLSKRWKHVWYETPSISIVCNRVDPDSLNKTLSSYSTPKIKSFDVTISRDVTVPEIDTWINLALSRKAENVSLRFTSHYRFRDTFFINSSLKQLSLTLVYCILNPKCVVSWSSLRNLSLNRCKVSDDSIAKILSGCSLLESLTLNLCDRLNDLDLSKSLSLRRLEILGDRWTPERIVAPHIRYLRLENYQRPSTLVDVSSLTEANLGLSKHVLDYFTCEMETESLQYMVRQTVVKLQNIKKLTIGGIFLQEHMKSLCGIWKLEVVRLPEFNIEALTVETRIDQSVIPGLARLLQNSPGLKRITVNITKCNTTPDKHLDRHLKLRGLNPDQSWISKYGVFPTVEQTSAKMKHVDSFIKLVMGNTKTLEKLVLQFGDYLDAACQMVPTLSYDDIQIVIKKRRS</sequence>
<dbReference type="EMBL" id="CACRSJ010000110">
    <property type="protein sequence ID" value="VYS65696.1"/>
    <property type="molecule type" value="Genomic_DNA"/>
</dbReference>
<feature type="domain" description="F-box" evidence="1">
    <location>
        <begin position="8"/>
        <end position="44"/>
    </location>
</feature>